<dbReference type="InterPro" id="IPR052595">
    <property type="entry name" value="LRRC69/RLP"/>
</dbReference>
<organism evidence="1 2">
    <name type="scientific">Dimorphilus gyrociliatus</name>
    <dbReference type="NCBI Taxonomy" id="2664684"/>
    <lineage>
        <taxon>Eukaryota</taxon>
        <taxon>Metazoa</taxon>
        <taxon>Spiralia</taxon>
        <taxon>Lophotrochozoa</taxon>
        <taxon>Annelida</taxon>
        <taxon>Polychaeta</taxon>
        <taxon>Polychaeta incertae sedis</taxon>
        <taxon>Dinophilidae</taxon>
        <taxon>Dimorphilus</taxon>
    </lineage>
</organism>
<dbReference type="AlphaFoldDB" id="A0A7I8WE02"/>
<proteinExistence type="predicted"/>
<evidence type="ECO:0000313" key="2">
    <source>
        <dbReference type="Proteomes" id="UP000549394"/>
    </source>
</evidence>
<name>A0A7I8WE02_9ANNE</name>
<dbReference type="Proteomes" id="UP000549394">
    <property type="component" value="Unassembled WGS sequence"/>
</dbReference>
<dbReference type="PANTHER" id="PTHR48057">
    <property type="entry name" value="LEUCINE-RICH REPEAT SERINE/THREONINE-PROTEIN KINASE 1"/>
    <property type="match status" value="1"/>
</dbReference>
<gene>
    <name evidence="1" type="ORF">DGYR_LOCUS13599</name>
</gene>
<evidence type="ECO:0000313" key="1">
    <source>
        <dbReference type="EMBL" id="CAD5126351.1"/>
    </source>
</evidence>
<comment type="caution">
    <text evidence="1">The sequence shown here is derived from an EMBL/GenBank/DDBJ whole genome shotgun (WGS) entry which is preliminary data.</text>
</comment>
<reference evidence="1 2" key="1">
    <citation type="submission" date="2020-08" db="EMBL/GenBank/DDBJ databases">
        <authorList>
            <person name="Hejnol A."/>
        </authorList>
    </citation>
    <scope>NUCLEOTIDE SEQUENCE [LARGE SCALE GENOMIC DNA]</scope>
</reference>
<sequence length="524" mass="59105">MRQEVDFLKIFQKSCSTLQDINLGCCIFSSDMSASLGIFLGNQTNLKLLNLFQTDISHQIGKTMFENISPTCCNIEDLNLDSGTLSSDMSILLGRFVGFQKNLRKLNLYETKVNCEIGKNIFENIPQSSSNIEELKSFNFSIEMGNPLGKFIGYQTNLRHLNLNETDISGEIGKSIFGNLPKSCTSIEKLQLDCCKFSLEMSTPLGRFIGNQTNMKHLSHYATNISNEIGNNIFKTIPNSCCNIEELQLDSCTFSIEMAALLGEFIGNQQNLRYLNLSEATIGGKIRKEMFEHISDFCCNIEELELDSCNFIIEMSIPLGIFIRHQRNLRKLSLFSANLSGEIGSNIFKYISQFCLNIEELNLRGCIFSIEMSFQLGYFIGNQTILSHLDISQTDVSGDVGQNIFESICQKCCNIDELNADHCQFSSEMSFPFGKFIGNQVNLRKLNIFSTNLMGDIDKNIFEILSESCCNIEELNASCCCFSMEMSSSFGKFLKTQVNLKKVNLYNANMCDETRRIVFESLPN</sequence>
<dbReference type="SUPFAM" id="SSF52047">
    <property type="entry name" value="RNI-like"/>
    <property type="match status" value="2"/>
</dbReference>
<accession>A0A7I8WE02</accession>
<dbReference type="InterPro" id="IPR032675">
    <property type="entry name" value="LRR_dom_sf"/>
</dbReference>
<dbReference type="EMBL" id="CAJFCJ010000044">
    <property type="protein sequence ID" value="CAD5126351.1"/>
    <property type="molecule type" value="Genomic_DNA"/>
</dbReference>
<dbReference type="OrthoDB" id="120976at2759"/>
<dbReference type="Gene3D" id="3.80.10.10">
    <property type="entry name" value="Ribonuclease Inhibitor"/>
    <property type="match status" value="2"/>
</dbReference>
<protein>
    <submittedName>
        <fullName evidence="1">Uncharacterized protein</fullName>
    </submittedName>
</protein>
<keyword evidence="2" id="KW-1185">Reference proteome</keyword>